<name>A0A078B073_STYLE</name>
<dbReference type="GO" id="GO:0005525">
    <property type="term" value="F:GTP binding"/>
    <property type="evidence" value="ECO:0007669"/>
    <property type="project" value="UniProtKB-KW"/>
</dbReference>
<proteinExistence type="predicted"/>
<dbReference type="SUPFAM" id="SSF52540">
    <property type="entry name" value="P-loop containing nucleoside triphosphate hydrolases"/>
    <property type="match status" value="1"/>
</dbReference>
<dbReference type="Gene3D" id="3.40.50.300">
    <property type="entry name" value="P-loop containing nucleotide triphosphate hydrolases"/>
    <property type="match status" value="1"/>
</dbReference>
<feature type="binding site" evidence="5">
    <location>
        <begin position="613"/>
        <end position="616"/>
    </location>
    <ligand>
        <name>GTP</name>
        <dbReference type="ChEBI" id="CHEBI:37565"/>
    </ligand>
</feature>
<keyword evidence="3 5" id="KW-0547">Nucleotide-binding</keyword>
<dbReference type="InParanoid" id="A0A078B073"/>
<feature type="binding site" evidence="5">
    <location>
        <position position="556"/>
    </location>
    <ligand>
        <name>GTP</name>
        <dbReference type="ChEBI" id="CHEBI:37565"/>
    </ligand>
</feature>
<feature type="region of interest" description="Disordered" evidence="8">
    <location>
        <begin position="1"/>
        <end position="22"/>
    </location>
</feature>
<dbReference type="InterPro" id="IPR036047">
    <property type="entry name" value="F-box-like_dom_sf"/>
</dbReference>
<evidence type="ECO:0000256" key="6">
    <source>
        <dbReference type="PIRSR" id="PIRSR606689-2"/>
    </source>
</evidence>
<reference evidence="9 10" key="1">
    <citation type="submission" date="2014-06" db="EMBL/GenBank/DDBJ databases">
        <authorList>
            <person name="Swart Estienne"/>
        </authorList>
    </citation>
    <scope>NUCLEOTIDE SEQUENCE [LARGE SCALE GENOMIC DNA]</scope>
    <source>
        <strain evidence="9 10">130c</strain>
    </source>
</reference>
<evidence type="ECO:0000256" key="1">
    <source>
        <dbReference type="ARBA" id="ARBA00022574"/>
    </source>
</evidence>
<dbReference type="InterPro" id="IPR019775">
    <property type="entry name" value="WD40_repeat_CS"/>
</dbReference>
<keyword evidence="6" id="KW-0479">Metal-binding</keyword>
<accession>A0A078B073</accession>
<dbReference type="AlphaFoldDB" id="A0A078B073"/>
<dbReference type="InterPro" id="IPR006689">
    <property type="entry name" value="Small_GTPase_ARF/SAR"/>
</dbReference>
<dbReference type="PANTHER" id="PTHR44436">
    <property type="entry name" value="F-BOX/WD REPEAT-CONTAINING PROTEIN 2"/>
    <property type="match status" value="1"/>
</dbReference>
<evidence type="ECO:0000256" key="5">
    <source>
        <dbReference type="PIRSR" id="PIRSR606689-1"/>
    </source>
</evidence>
<dbReference type="InterPro" id="IPR036322">
    <property type="entry name" value="WD40_repeat_dom_sf"/>
</dbReference>
<keyword evidence="6" id="KW-0460">Magnesium</keyword>
<dbReference type="PROSITE" id="PS50082">
    <property type="entry name" value="WD_REPEATS_2"/>
    <property type="match status" value="2"/>
</dbReference>
<keyword evidence="10" id="KW-1185">Reference proteome</keyword>
<evidence type="ECO:0000256" key="4">
    <source>
        <dbReference type="ARBA" id="ARBA00023134"/>
    </source>
</evidence>
<organism evidence="9 10">
    <name type="scientific">Stylonychia lemnae</name>
    <name type="common">Ciliate</name>
    <dbReference type="NCBI Taxonomy" id="5949"/>
    <lineage>
        <taxon>Eukaryota</taxon>
        <taxon>Sar</taxon>
        <taxon>Alveolata</taxon>
        <taxon>Ciliophora</taxon>
        <taxon>Intramacronucleata</taxon>
        <taxon>Spirotrichea</taxon>
        <taxon>Stichotrichia</taxon>
        <taxon>Sporadotrichida</taxon>
        <taxon>Oxytrichidae</taxon>
        <taxon>Stylonychinae</taxon>
        <taxon>Stylonychia</taxon>
    </lineage>
</organism>
<dbReference type="SUPFAM" id="SSF50978">
    <property type="entry name" value="WD40 repeat-like"/>
    <property type="match status" value="1"/>
</dbReference>
<dbReference type="SUPFAM" id="SSF81383">
    <property type="entry name" value="F-box domain"/>
    <property type="match status" value="1"/>
</dbReference>
<dbReference type="PROSITE" id="PS00678">
    <property type="entry name" value="WD_REPEATS_1"/>
    <property type="match status" value="3"/>
</dbReference>
<dbReference type="InterPro" id="IPR027417">
    <property type="entry name" value="P-loop_NTPase"/>
</dbReference>
<evidence type="ECO:0000313" key="9">
    <source>
        <dbReference type="EMBL" id="CDW87726.1"/>
    </source>
</evidence>
<feature type="repeat" description="WD" evidence="7">
    <location>
        <begin position="216"/>
        <end position="258"/>
    </location>
</feature>
<dbReference type="Pfam" id="PF00400">
    <property type="entry name" value="WD40"/>
    <property type="match status" value="2"/>
</dbReference>
<sequence>MDIDVQMKDLSGGDNNNERPDTAIKRKATKKEITLRNSAKPRSNFSIVSKYIHIIIFDFLSAKEIFKICLISRSFYQSSQQEGIWENLFPDKNRMLKLLQEQEKFSKPKSKKQLLMMELNSVQNLVQRKRFQSYNLVGHSKMITALDANHGLICSGGKDNLVKIWDVKTKKCYSFDKHMNLVTQALIWDERSALTASADRSIRFWDISSPDENVHLKGHGASVTQLKRLNNSYNRAVSSSLDQTVKIWDVYSGTCVSSFDGHNGGVAKLAMNNQYLSSYSDSDGLLIVRDFEKGQQLLRVQNFKQLLGFQISTRSQYQVGFELGDLIMTQEQPQILITSESKRIRVWDLRQSLTQGASQTIEDPDSTMLPSKAYKINDKHQTSEGVITKAFKMTYIAKKHLLVSHFHGARGLITFDLRRGKQLDYYNYHYYPMTDYDLGKENFSGLALQSGTTYNLQYDVRPVNLFQSSQDQDSNYVIYPGHKAVITQIRTDGQFIVTGAKNGELKMMNFNTVLEQIKAMHNQKSMNLQKIPPTIGLNIAKLEKPQGEYTFWDVGGQAVLRKIWNKYFSECHGLVFVIDGSDEIRFQEVKETLNEVFEEDSDVQQLPVLFMLNKNDKSEFRGVDFVSERLQLGDIKCQDSVIMPVSAIDMNGLEASVNWIVNAVSINARK</sequence>
<dbReference type="InterPro" id="IPR042627">
    <property type="entry name" value="FBXW2"/>
</dbReference>
<protein>
    <submittedName>
        <fullName evidence="9">Adp-ribosylation factor-related</fullName>
    </submittedName>
</protein>
<keyword evidence="2" id="KW-0677">Repeat</keyword>
<dbReference type="InterPro" id="IPR020472">
    <property type="entry name" value="WD40_PAC1"/>
</dbReference>
<dbReference type="SMART" id="SM00177">
    <property type="entry name" value="ARF"/>
    <property type="match status" value="1"/>
</dbReference>
<evidence type="ECO:0000256" key="7">
    <source>
        <dbReference type="PROSITE-ProRule" id="PRU00221"/>
    </source>
</evidence>
<feature type="repeat" description="WD" evidence="7">
    <location>
        <begin position="136"/>
        <end position="175"/>
    </location>
</feature>
<feature type="binding site" evidence="6">
    <location>
        <position position="534"/>
    </location>
    <ligand>
        <name>Mg(2+)</name>
        <dbReference type="ChEBI" id="CHEBI:18420"/>
    </ligand>
</feature>
<dbReference type="OrthoDB" id="414781at2759"/>
<dbReference type="Pfam" id="PF00025">
    <property type="entry name" value="Arf"/>
    <property type="match status" value="1"/>
</dbReference>
<dbReference type="PROSITE" id="PS51417">
    <property type="entry name" value="ARF"/>
    <property type="match status" value="1"/>
</dbReference>
<dbReference type="PRINTS" id="PR00320">
    <property type="entry name" value="GPROTEINBRPT"/>
</dbReference>
<dbReference type="InterPro" id="IPR015943">
    <property type="entry name" value="WD40/YVTN_repeat-like_dom_sf"/>
</dbReference>
<keyword evidence="4 5" id="KW-0342">GTP-binding</keyword>
<dbReference type="PANTHER" id="PTHR44436:SF1">
    <property type="entry name" value="F-BOX_WD REPEAT-CONTAINING PROTEIN 2"/>
    <property type="match status" value="1"/>
</dbReference>
<dbReference type="InterPro" id="IPR001680">
    <property type="entry name" value="WD40_rpt"/>
</dbReference>
<keyword evidence="1 7" id="KW-0853">WD repeat</keyword>
<dbReference type="Proteomes" id="UP000039865">
    <property type="component" value="Unassembled WGS sequence"/>
</dbReference>
<dbReference type="GO" id="GO:0046872">
    <property type="term" value="F:metal ion binding"/>
    <property type="evidence" value="ECO:0007669"/>
    <property type="project" value="UniProtKB-KW"/>
</dbReference>
<gene>
    <name evidence="9" type="primary">Contig9009.g9632</name>
    <name evidence="9" type="ORF">STYLEM_16838</name>
</gene>
<dbReference type="Gene3D" id="2.130.10.10">
    <property type="entry name" value="YVTN repeat-like/Quinoprotein amine dehydrogenase"/>
    <property type="match status" value="1"/>
</dbReference>
<dbReference type="GO" id="GO:0003924">
    <property type="term" value="F:GTPase activity"/>
    <property type="evidence" value="ECO:0007669"/>
    <property type="project" value="InterPro"/>
</dbReference>
<evidence type="ECO:0000313" key="10">
    <source>
        <dbReference type="Proteomes" id="UP000039865"/>
    </source>
</evidence>
<dbReference type="EMBL" id="CCKQ01015877">
    <property type="protein sequence ID" value="CDW87726.1"/>
    <property type="molecule type" value="Genomic_DNA"/>
</dbReference>
<dbReference type="SMART" id="SM00320">
    <property type="entry name" value="WD40"/>
    <property type="match status" value="5"/>
</dbReference>
<evidence type="ECO:0000256" key="2">
    <source>
        <dbReference type="ARBA" id="ARBA00022737"/>
    </source>
</evidence>
<evidence type="ECO:0000256" key="8">
    <source>
        <dbReference type="SAM" id="MobiDB-lite"/>
    </source>
</evidence>
<dbReference type="PROSITE" id="PS50294">
    <property type="entry name" value="WD_REPEATS_REGION"/>
    <property type="match status" value="2"/>
</dbReference>
<evidence type="ECO:0000256" key="3">
    <source>
        <dbReference type="ARBA" id="ARBA00022741"/>
    </source>
</evidence>